<keyword evidence="1" id="KW-0732">Signal</keyword>
<gene>
    <name evidence="2" type="primary">AVEN_53682_1</name>
    <name evidence="2" type="ORF">CDAR_247991</name>
</gene>
<proteinExistence type="predicted"/>
<dbReference type="AlphaFoldDB" id="A0AAV4VIM6"/>
<organism evidence="2 3">
    <name type="scientific">Caerostris darwini</name>
    <dbReference type="NCBI Taxonomy" id="1538125"/>
    <lineage>
        <taxon>Eukaryota</taxon>
        <taxon>Metazoa</taxon>
        <taxon>Ecdysozoa</taxon>
        <taxon>Arthropoda</taxon>
        <taxon>Chelicerata</taxon>
        <taxon>Arachnida</taxon>
        <taxon>Araneae</taxon>
        <taxon>Araneomorphae</taxon>
        <taxon>Entelegynae</taxon>
        <taxon>Araneoidea</taxon>
        <taxon>Araneidae</taxon>
        <taxon>Caerostris</taxon>
    </lineage>
</organism>
<protein>
    <recommendedName>
        <fullName evidence="4">Secreted protein</fullName>
    </recommendedName>
</protein>
<accession>A0AAV4VIM6</accession>
<dbReference type="EMBL" id="BPLQ01013141">
    <property type="protein sequence ID" value="GIY70266.1"/>
    <property type="molecule type" value="Genomic_DNA"/>
</dbReference>
<feature type="signal peptide" evidence="1">
    <location>
        <begin position="1"/>
        <end position="20"/>
    </location>
</feature>
<dbReference type="Proteomes" id="UP001054837">
    <property type="component" value="Unassembled WGS sequence"/>
</dbReference>
<reference evidence="2 3" key="1">
    <citation type="submission" date="2021-06" db="EMBL/GenBank/DDBJ databases">
        <title>Caerostris darwini draft genome.</title>
        <authorList>
            <person name="Kono N."/>
            <person name="Arakawa K."/>
        </authorList>
    </citation>
    <scope>NUCLEOTIDE SEQUENCE [LARGE SCALE GENOMIC DNA]</scope>
</reference>
<feature type="chain" id="PRO_5043697104" description="Secreted protein" evidence="1">
    <location>
        <begin position="21"/>
        <end position="128"/>
    </location>
</feature>
<evidence type="ECO:0000256" key="1">
    <source>
        <dbReference type="SAM" id="SignalP"/>
    </source>
</evidence>
<evidence type="ECO:0000313" key="2">
    <source>
        <dbReference type="EMBL" id="GIY70266.1"/>
    </source>
</evidence>
<comment type="caution">
    <text evidence="2">The sequence shown here is derived from an EMBL/GenBank/DDBJ whole genome shotgun (WGS) entry which is preliminary data.</text>
</comment>
<evidence type="ECO:0000313" key="3">
    <source>
        <dbReference type="Proteomes" id="UP001054837"/>
    </source>
</evidence>
<name>A0AAV4VIM6_9ARAC</name>
<keyword evidence="3" id="KW-1185">Reference proteome</keyword>
<evidence type="ECO:0008006" key="4">
    <source>
        <dbReference type="Google" id="ProtNLM"/>
    </source>
</evidence>
<sequence length="128" mass="14774">MWFITFVILQILFVSGFVSAEDEEISTEMLQDVLCNEDNAELATIAMDCFDSQNTEDFHPALQSCNGIEEVNSQMLREWYCSHTPEEIQSADDCAAEMMEDKVDVYVQFLAEYMSCIDSKLEEEEKRK</sequence>